<dbReference type="GO" id="GO:0005737">
    <property type="term" value="C:cytoplasm"/>
    <property type="evidence" value="ECO:0007669"/>
    <property type="project" value="TreeGrafter"/>
</dbReference>
<evidence type="ECO:0000259" key="12">
    <source>
        <dbReference type="Pfam" id="PF01433"/>
    </source>
</evidence>
<dbReference type="PANTHER" id="PTHR11533:SF174">
    <property type="entry name" value="PUROMYCIN-SENSITIVE AMINOPEPTIDASE-RELATED"/>
    <property type="match status" value="1"/>
</dbReference>
<dbReference type="EC" id="3.4.11.2" evidence="4"/>
<dbReference type="Gene3D" id="1.25.10.10">
    <property type="entry name" value="Leucine-rich Repeat Variant"/>
    <property type="match status" value="1"/>
</dbReference>
<dbReference type="PROSITE" id="PS51257">
    <property type="entry name" value="PROKAR_LIPOPROTEIN"/>
    <property type="match status" value="1"/>
</dbReference>
<feature type="domain" description="Peptidase M1 membrane alanine aminopeptidase" evidence="12">
    <location>
        <begin position="311"/>
        <end position="517"/>
    </location>
</feature>
<dbReference type="CDD" id="cd09603">
    <property type="entry name" value="M1_APN_like"/>
    <property type="match status" value="1"/>
</dbReference>
<dbReference type="InterPro" id="IPR016024">
    <property type="entry name" value="ARM-type_fold"/>
</dbReference>
<comment type="cofactor">
    <cofactor evidence="2">
        <name>Zn(2+)</name>
        <dbReference type="ChEBI" id="CHEBI:29105"/>
    </cofactor>
</comment>
<dbReference type="STRING" id="237018.SAMN04489723_10292"/>
<protein>
    <recommendedName>
        <fullName evidence="5">Aminopeptidase N</fullName>
        <ecNumber evidence="4">3.4.11.2</ecNumber>
    </recommendedName>
</protein>
<dbReference type="AlphaFoldDB" id="A0A1I0WFU6"/>
<dbReference type="GO" id="GO:0006508">
    <property type="term" value="P:proteolysis"/>
    <property type="evidence" value="ECO:0007669"/>
    <property type="project" value="UniProtKB-KW"/>
</dbReference>
<dbReference type="GO" id="GO:0016285">
    <property type="term" value="F:alanyl aminopeptidase activity"/>
    <property type="evidence" value="ECO:0007669"/>
    <property type="project" value="UniProtKB-EC"/>
</dbReference>
<evidence type="ECO:0000256" key="6">
    <source>
        <dbReference type="ARBA" id="ARBA00022438"/>
    </source>
</evidence>
<dbReference type="Pfam" id="PF01433">
    <property type="entry name" value="Peptidase_M1"/>
    <property type="match status" value="1"/>
</dbReference>
<evidence type="ECO:0000256" key="9">
    <source>
        <dbReference type="ARBA" id="ARBA00022801"/>
    </source>
</evidence>
<dbReference type="Proteomes" id="UP000198790">
    <property type="component" value="Unassembled WGS sequence"/>
</dbReference>
<keyword evidence="9" id="KW-0378">Hydrolase</keyword>
<keyword evidence="11" id="KW-0482">Metalloprotease</keyword>
<evidence type="ECO:0000256" key="3">
    <source>
        <dbReference type="ARBA" id="ARBA00010136"/>
    </source>
</evidence>
<dbReference type="RefSeq" id="WP_092894649.1">
    <property type="nucleotide sequence ID" value="NZ_FOKK01000002.1"/>
</dbReference>
<dbReference type="Gene3D" id="2.60.40.1730">
    <property type="entry name" value="tricorn interacting facor f3 domain"/>
    <property type="match status" value="1"/>
</dbReference>
<reference evidence="14 15" key="1">
    <citation type="submission" date="2016-10" db="EMBL/GenBank/DDBJ databases">
        <authorList>
            <person name="de Groot N.N."/>
        </authorList>
    </citation>
    <scope>NUCLEOTIDE SEQUENCE [LARGE SCALE GENOMIC DNA]</scope>
    <source>
        <strain evidence="14 15">DSM 23399</strain>
    </source>
</reference>
<keyword evidence="8" id="KW-0479">Metal-binding</keyword>
<accession>A0A1I0WFU6</accession>
<evidence type="ECO:0000256" key="5">
    <source>
        <dbReference type="ARBA" id="ARBA00015611"/>
    </source>
</evidence>
<feature type="domain" description="Aminopeptidase N-like N-terminal" evidence="13">
    <location>
        <begin position="85"/>
        <end position="274"/>
    </location>
</feature>
<dbReference type="SUPFAM" id="SSF55486">
    <property type="entry name" value="Metalloproteases ('zincins'), catalytic domain"/>
    <property type="match status" value="1"/>
</dbReference>
<dbReference type="InterPro" id="IPR027268">
    <property type="entry name" value="Peptidase_M4/M1_CTD_sf"/>
</dbReference>
<dbReference type="SUPFAM" id="SSF63737">
    <property type="entry name" value="Leukotriene A4 hydrolase N-terminal domain"/>
    <property type="match status" value="1"/>
</dbReference>
<dbReference type="GO" id="GO:0008270">
    <property type="term" value="F:zinc ion binding"/>
    <property type="evidence" value="ECO:0007669"/>
    <property type="project" value="InterPro"/>
</dbReference>
<evidence type="ECO:0000256" key="4">
    <source>
        <dbReference type="ARBA" id="ARBA00012564"/>
    </source>
</evidence>
<keyword evidence="15" id="KW-1185">Reference proteome</keyword>
<evidence type="ECO:0000256" key="1">
    <source>
        <dbReference type="ARBA" id="ARBA00000098"/>
    </source>
</evidence>
<evidence type="ECO:0000256" key="10">
    <source>
        <dbReference type="ARBA" id="ARBA00022833"/>
    </source>
</evidence>
<evidence type="ECO:0000259" key="13">
    <source>
        <dbReference type="Pfam" id="PF17900"/>
    </source>
</evidence>
<evidence type="ECO:0000313" key="15">
    <source>
        <dbReference type="Proteomes" id="UP000198790"/>
    </source>
</evidence>
<dbReference type="GO" id="GO:0042277">
    <property type="term" value="F:peptide binding"/>
    <property type="evidence" value="ECO:0007669"/>
    <property type="project" value="TreeGrafter"/>
</dbReference>
<evidence type="ECO:0000256" key="7">
    <source>
        <dbReference type="ARBA" id="ARBA00022670"/>
    </source>
</evidence>
<dbReference type="SUPFAM" id="SSF48371">
    <property type="entry name" value="ARM repeat"/>
    <property type="match status" value="1"/>
</dbReference>
<dbReference type="PANTHER" id="PTHR11533">
    <property type="entry name" value="PROTEASE M1 ZINC METALLOPROTEASE"/>
    <property type="match status" value="1"/>
</dbReference>
<keyword evidence="10" id="KW-0862">Zinc</keyword>
<dbReference type="InterPro" id="IPR045357">
    <property type="entry name" value="Aminopeptidase_N-like_N"/>
</dbReference>
<dbReference type="PRINTS" id="PR00756">
    <property type="entry name" value="ALADIPTASE"/>
</dbReference>
<keyword evidence="7" id="KW-0645">Protease</keyword>
<dbReference type="Gene3D" id="1.10.390.10">
    <property type="entry name" value="Neutral Protease Domain 2"/>
    <property type="match status" value="1"/>
</dbReference>
<evidence type="ECO:0000256" key="11">
    <source>
        <dbReference type="ARBA" id="ARBA00023049"/>
    </source>
</evidence>
<dbReference type="GO" id="GO:0005615">
    <property type="term" value="C:extracellular space"/>
    <property type="evidence" value="ECO:0007669"/>
    <property type="project" value="TreeGrafter"/>
</dbReference>
<proteinExistence type="inferred from homology"/>
<comment type="similarity">
    <text evidence="3">Belongs to the peptidase M1 family.</text>
</comment>
<dbReference type="InterPro" id="IPR050344">
    <property type="entry name" value="Peptidase_M1_aminopeptidases"/>
</dbReference>
<evidence type="ECO:0000256" key="8">
    <source>
        <dbReference type="ARBA" id="ARBA00022723"/>
    </source>
</evidence>
<dbReference type="InterPro" id="IPR001930">
    <property type="entry name" value="Peptidase_M1"/>
</dbReference>
<comment type="catalytic activity">
    <reaction evidence="1">
        <text>Release of an N-terminal amino acid, Xaa-|-Yaa- from a peptide, amide or arylamide. Xaa is preferably Ala, but may be most amino acids including Pro (slow action). When a terminal hydrophobic residue is followed by a prolyl residue, the two may be released as an intact Xaa-Pro dipeptide.</text>
        <dbReference type="EC" id="3.4.11.2"/>
    </reaction>
</comment>
<dbReference type="GO" id="GO:0070006">
    <property type="term" value="F:metalloaminopeptidase activity"/>
    <property type="evidence" value="ECO:0007669"/>
    <property type="project" value="TreeGrafter"/>
</dbReference>
<dbReference type="InterPro" id="IPR011989">
    <property type="entry name" value="ARM-like"/>
</dbReference>
<dbReference type="InterPro" id="IPR042097">
    <property type="entry name" value="Aminopeptidase_N-like_N_sf"/>
</dbReference>
<dbReference type="GO" id="GO:0043171">
    <property type="term" value="P:peptide catabolic process"/>
    <property type="evidence" value="ECO:0007669"/>
    <property type="project" value="TreeGrafter"/>
</dbReference>
<dbReference type="EMBL" id="FOKK01000002">
    <property type="protein sequence ID" value="SFA87020.1"/>
    <property type="molecule type" value="Genomic_DNA"/>
</dbReference>
<gene>
    <name evidence="14" type="ORF">SAMN04489723_10292</name>
</gene>
<dbReference type="OrthoDB" id="100605at2"/>
<organism evidence="14 15">
    <name type="scientific">Algoriphagus aquimarinus</name>
    <dbReference type="NCBI Taxonomy" id="237018"/>
    <lineage>
        <taxon>Bacteria</taxon>
        <taxon>Pseudomonadati</taxon>
        <taxon>Bacteroidota</taxon>
        <taxon>Cytophagia</taxon>
        <taxon>Cytophagales</taxon>
        <taxon>Cyclobacteriaceae</taxon>
        <taxon>Algoriphagus</taxon>
    </lineage>
</organism>
<evidence type="ECO:0000256" key="2">
    <source>
        <dbReference type="ARBA" id="ARBA00001947"/>
    </source>
</evidence>
<dbReference type="Pfam" id="PF17900">
    <property type="entry name" value="Peptidase_M1_N"/>
    <property type="match status" value="1"/>
</dbReference>
<dbReference type="GO" id="GO:0016020">
    <property type="term" value="C:membrane"/>
    <property type="evidence" value="ECO:0007669"/>
    <property type="project" value="TreeGrafter"/>
</dbReference>
<evidence type="ECO:0000313" key="14">
    <source>
        <dbReference type="EMBL" id="SFA87020.1"/>
    </source>
</evidence>
<dbReference type="InterPro" id="IPR014782">
    <property type="entry name" value="Peptidase_M1_dom"/>
</dbReference>
<sequence>MNQLTLKNLSYRWIVTKLPALFFVVILMACKTNQGAVEVDDGLILATETHLAEIDSSMIKALIATEELAIKSYQPSEKKDFDILHTELDLAFDYLNQSVIGTAILTIKPFFYAQNELTLDAQDFELGEIFFSQKGDLESLRYQYDDQKIRIQLPRQLTRKDTFQITFDYTAFPERNAGEGSAAITDTKGLYFIDPLDTVADKPTMIWTQGETAHNSKWFPTIDSPNEKFTQLIKLTVLDSLISIGNGELIRQENLGNGLRKDYWELKLPHSPYLAAFAIGDFGKVTAQWEDVPLGYFVEKGYEKGAEKVFKNTPEMIGFFSELLGVKYPWPKYDQIVVRDFVSGAMENTTASIFMEELRLTEREAIDSEWDYIIAHELFHQWFGDYVTTESWANITLNEGFANYSEFLWNEYKYGADEAKLKLIAETENYFAEAETKQVELVRFEYENAEDLFDSHSYSKGGAILHMLREYLGAEAFYAGLNDYLEEHAFDNVEVNDLRIAFEKVSGEDLNWFFNQWFLDKGHPDINFKVDYSDPSNVLITVSQLQDLSTTPLYQFPLEVSWYEGSKRNSKRFMITRASQEIALENGSPVNLVLIDEEKNLLAKKSIKMSPDQMREQFRSSIFGIARYEALDSLMAWEATTELESILPAALEDQFWSIRESALSILQGRPEWLADTPELERRVVGMAVNDTKNSVRAGALDVLSAYGPDKHYTTFLNLVNDSSYLVAGSALMGLVTVTDHKIDSGIIEGFAAENNFRMVIPVADYYITNSILGKGNWFIEKANSISGEGLYFFLGYFSEYFSRFPEEGEMDAVTFLLEKMENDSRNYVRLGAFQGLLSFTEKPEVMKRISEAAAREADAELIMYYQYFLEALKDEN</sequence>
<keyword evidence="6 14" id="KW-0031">Aminopeptidase</keyword>
<name>A0A1I0WFU6_9BACT</name>